<gene>
    <name evidence="2" type="ORF">B7P33_06085</name>
</gene>
<dbReference type="Pfam" id="PF04734">
    <property type="entry name" value="Ceramidase_alk"/>
    <property type="match status" value="1"/>
</dbReference>
<dbReference type="OrthoDB" id="926204at2"/>
<dbReference type="AlphaFoldDB" id="A0A2A4G7Y9"/>
<keyword evidence="3" id="KW-1185">Reference proteome</keyword>
<feature type="domain" description="Neutral/alkaline non-lysosomal ceramidase N-terminal" evidence="1">
    <location>
        <begin position="84"/>
        <end position="275"/>
    </location>
</feature>
<sequence>MKKLLRIGLRLLGVLVLLLLIVVFVSVEKIETDPYFESQYYENTQARLADIKTNLNLETAPLEVGFAAIDITPKLTEGPENPLSGSFKQVRLAGYGDGQMATGTHDSLMAKATALKVGAEVTILVSGDLLLIPENVVDNIMERLRETSGIKREQLFFGATHTHASIGNIVPGYIGKQFGGDYQEGMVDWLGQQFSKVILAALDDLKPSKMGYGHTKIPQLIRNRIIGETGRLHDQLDVVRLEQIGGKKGIIGIFGAHATSISTWNSEFSGDYPGAYQRALLQKGWDHSQFFAGTVGSHSNKGEGKRFEKIERMAQILADSTQRIALRTPLDSLVTSARISLPLEIPKIQAIKIADSYRLAPWLANKIMPERKAHYLQALRLNGLIWHTSPVELSGEFGIDMNNALENAGYSSVITSFNGQYLGYSVPGKYYYYDTYETALMGWFGPSMGEYIMELNYSLANLLTESRH</sequence>
<protein>
    <recommendedName>
        <fullName evidence="1">Neutral/alkaline non-lysosomal ceramidase N-terminal domain-containing protein</fullName>
    </recommendedName>
</protein>
<accession>A0A2A4G7Y9</accession>
<dbReference type="EMBL" id="NBWU01000002">
    <property type="protein sequence ID" value="PCE64737.1"/>
    <property type="molecule type" value="Genomic_DNA"/>
</dbReference>
<name>A0A2A4G7Y9_9FLAO</name>
<dbReference type="Proteomes" id="UP000219559">
    <property type="component" value="Unassembled WGS sequence"/>
</dbReference>
<evidence type="ECO:0000259" key="1">
    <source>
        <dbReference type="Pfam" id="PF04734"/>
    </source>
</evidence>
<evidence type="ECO:0000313" key="2">
    <source>
        <dbReference type="EMBL" id="PCE64737.1"/>
    </source>
</evidence>
<comment type="caution">
    <text evidence="2">The sequence shown here is derived from an EMBL/GenBank/DDBJ whole genome shotgun (WGS) entry which is preliminary data.</text>
</comment>
<reference evidence="2 3" key="1">
    <citation type="submission" date="2017-04" db="EMBL/GenBank/DDBJ databases">
        <title>A new member of the family Flavobacteriaceae isolated from ascidians.</title>
        <authorList>
            <person name="Chen L."/>
        </authorList>
    </citation>
    <scope>NUCLEOTIDE SEQUENCE [LARGE SCALE GENOMIC DNA]</scope>
    <source>
        <strain evidence="2 3">HQA918</strain>
    </source>
</reference>
<proteinExistence type="predicted"/>
<dbReference type="InterPro" id="IPR031329">
    <property type="entry name" value="NEUT/ALK_ceramidase_N"/>
</dbReference>
<evidence type="ECO:0000313" key="3">
    <source>
        <dbReference type="Proteomes" id="UP000219559"/>
    </source>
</evidence>
<dbReference type="RefSeq" id="WP_097440017.1">
    <property type="nucleotide sequence ID" value="NZ_KZ300476.1"/>
</dbReference>
<organism evidence="2 3">
    <name type="scientific">Sediminicola luteus</name>
    <dbReference type="NCBI Taxonomy" id="319238"/>
    <lineage>
        <taxon>Bacteria</taxon>
        <taxon>Pseudomonadati</taxon>
        <taxon>Bacteroidota</taxon>
        <taxon>Flavobacteriia</taxon>
        <taxon>Flavobacteriales</taxon>
        <taxon>Flavobacteriaceae</taxon>
        <taxon>Sediminicola</taxon>
    </lineage>
</organism>